<gene>
    <name evidence="2" type="ORF">HPB52_021581</name>
</gene>
<evidence type="ECO:0000313" key="3">
    <source>
        <dbReference type="Proteomes" id="UP000821837"/>
    </source>
</evidence>
<dbReference type="PANTHER" id="PTHR47526:SF3">
    <property type="entry name" value="PHD-TYPE DOMAIN-CONTAINING PROTEIN"/>
    <property type="match status" value="1"/>
</dbReference>
<comment type="caution">
    <text evidence="2">The sequence shown here is derived from an EMBL/GenBank/DDBJ whole genome shotgun (WGS) entry which is preliminary data.</text>
</comment>
<dbReference type="EMBL" id="JABSTV010001248">
    <property type="protein sequence ID" value="KAH7969699.1"/>
    <property type="molecule type" value="Genomic_DNA"/>
</dbReference>
<protein>
    <submittedName>
        <fullName evidence="2">Uncharacterized protein</fullName>
    </submittedName>
</protein>
<evidence type="ECO:0000313" key="2">
    <source>
        <dbReference type="EMBL" id="KAH7969699.1"/>
    </source>
</evidence>
<dbReference type="VEuPathDB" id="VectorBase:RSAN_044844"/>
<reference evidence="2" key="1">
    <citation type="journal article" date="2020" name="Cell">
        <title>Large-Scale Comparative Analyses of Tick Genomes Elucidate Their Genetic Diversity and Vector Capacities.</title>
        <authorList>
            <consortium name="Tick Genome and Microbiome Consortium (TIGMIC)"/>
            <person name="Jia N."/>
            <person name="Wang J."/>
            <person name="Shi W."/>
            <person name="Du L."/>
            <person name="Sun Y."/>
            <person name="Zhan W."/>
            <person name="Jiang J.F."/>
            <person name="Wang Q."/>
            <person name="Zhang B."/>
            <person name="Ji P."/>
            <person name="Bell-Sakyi L."/>
            <person name="Cui X.M."/>
            <person name="Yuan T.T."/>
            <person name="Jiang B.G."/>
            <person name="Yang W.F."/>
            <person name="Lam T.T."/>
            <person name="Chang Q.C."/>
            <person name="Ding S.J."/>
            <person name="Wang X.J."/>
            <person name="Zhu J.G."/>
            <person name="Ruan X.D."/>
            <person name="Zhao L."/>
            <person name="Wei J.T."/>
            <person name="Ye R.Z."/>
            <person name="Que T.C."/>
            <person name="Du C.H."/>
            <person name="Zhou Y.H."/>
            <person name="Cheng J.X."/>
            <person name="Dai P.F."/>
            <person name="Guo W.B."/>
            <person name="Han X.H."/>
            <person name="Huang E.J."/>
            <person name="Li L.F."/>
            <person name="Wei W."/>
            <person name="Gao Y.C."/>
            <person name="Liu J.Z."/>
            <person name="Shao H.Z."/>
            <person name="Wang X."/>
            <person name="Wang C.C."/>
            <person name="Yang T.C."/>
            <person name="Huo Q.B."/>
            <person name="Li W."/>
            <person name="Chen H.Y."/>
            <person name="Chen S.E."/>
            <person name="Zhou L.G."/>
            <person name="Ni X.B."/>
            <person name="Tian J.H."/>
            <person name="Sheng Y."/>
            <person name="Liu T."/>
            <person name="Pan Y.S."/>
            <person name="Xia L.Y."/>
            <person name="Li J."/>
            <person name="Zhao F."/>
            <person name="Cao W.C."/>
        </authorList>
    </citation>
    <scope>NUCLEOTIDE SEQUENCE</scope>
    <source>
        <strain evidence="2">Rsan-2018</strain>
    </source>
</reference>
<feature type="region of interest" description="Disordered" evidence="1">
    <location>
        <begin position="94"/>
        <end position="116"/>
    </location>
</feature>
<dbReference type="Proteomes" id="UP000821837">
    <property type="component" value="Unassembled WGS sequence"/>
</dbReference>
<proteinExistence type="predicted"/>
<name>A0A9D4Q7D2_RHISA</name>
<evidence type="ECO:0000256" key="1">
    <source>
        <dbReference type="SAM" id="MobiDB-lite"/>
    </source>
</evidence>
<accession>A0A9D4Q7D2</accession>
<dbReference type="AlphaFoldDB" id="A0A9D4Q7D2"/>
<reference evidence="2" key="2">
    <citation type="submission" date="2021-09" db="EMBL/GenBank/DDBJ databases">
        <authorList>
            <person name="Jia N."/>
            <person name="Wang J."/>
            <person name="Shi W."/>
            <person name="Du L."/>
            <person name="Sun Y."/>
            <person name="Zhan W."/>
            <person name="Jiang J."/>
            <person name="Wang Q."/>
            <person name="Zhang B."/>
            <person name="Ji P."/>
            <person name="Sakyi L.B."/>
            <person name="Cui X."/>
            <person name="Yuan T."/>
            <person name="Jiang B."/>
            <person name="Yang W."/>
            <person name="Lam T.T.-Y."/>
            <person name="Chang Q."/>
            <person name="Ding S."/>
            <person name="Wang X."/>
            <person name="Zhu J."/>
            <person name="Ruan X."/>
            <person name="Zhao L."/>
            <person name="Wei J."/>
            <person name="Que T."/>
            <person name="Du C."/>
            <person name="Cheng J."/>
            <person name="Dai P."/>
            <person name="Han X."/>
            <person name="Huang E."/>
            <person name="Gao Y."/>
            <person name="Liu J."/>
            <person name="Shao H."/>
            <person name="Ye R."/>
            <person name="Li L."/>
            <person name="Wei W."/>
            <person name="Wang X."/>
            <person name="Wang C."/>
            <person name="Huo Q."/>
            <person name="Li W."/>
            <person name="Guo W."/>
            <person name="Chen H."/>
            <person name="Chen S."/>
            <person name="Zhou L."/>
            <person name="Zhou L."/>
            <person name="Ni X."/>
            <person name="Tian J."/>
            <person name="Zhou Y."/>
            <person name="Sheng Y."/>
            <person name="Liu T."/>
            <person name="Pan Y."/>
            <person name="Xia L."/>
            <person name="Li J."/>
            <person name="Zhao F."/>
            <person name="Cao W."/>
        </authorList>
    </citation>
    <scope>NUCLEOTIDE SEQUENCE</scope>
    <source>
        <strain evidence="2">Rsan-2018</strain>
        <tissue evidence="2">Larvae</tissue>
    </source>
</reference>
<feature type="compositionally biased region" description="Polar residues" evidence="1">
    <location>
        <begin position="106"/>
        <end position="116"/>
    </location>
</feature>
<dbReference type="PANTHER" id="PTHR47526">
    <property type="entry name" value="ATP-DEPENDENT DNA HELICASE"/>
    <property type="match status" value="1"/>
</dbReference>
<organism evidence="2 3">
    <name type="scientific">Rhipicephalus sanguineus</name>
    <name type="common">Brown dog tick</name>
    <name type="synonym">Ixodes sanguineus</name>
    <dbReference type="NCBI Taxonomy" id="34632"/>
    <lineage>
        <taxon>Eukaryota</taxon>
        <taxon>Metazoa</taxon>
        <taxon>Ecdysozoa</taxon>
        <taxon>Arthropoda</taxon>
        <taxon>Chelicerata</taxon>
        <taxon>Arachnida</taxon>
        <taxon>Acari</taxon>
        <taxon>Parasitiformes</taxon>
        <taxon>Ixodida</taxon>
        <taxon>Ixodoidea</taxon>
        <taxon>Ixodidae</taxon>
        <taxon>Rhipicephalinae</taxon>
        <taxon>Rhipicephalus</taxon>
        <taxon>Rhipicephalus</taxon>
    </lineage>
</organism>
<sequence>MKQLAADSVIVVTEATKKPPVEVWFLGKGDGEILAAHCTCMAENGEARSHIAALLLYVDYGVRAREERSCTDGLNSWLPPAVKKLEVRPTAVDLSSSAMKRRRIDTATSATRAPHP</sequence>
<keyword evidence="3" id="KW-1185">Reference proteome</keyword>